<dbReference type="InterPro" id="IPR050734">
    <property type="entry name" value="PIH1/Kintoun_subfamily"/>
</dbReference>
<dbReference type="GO" id="GO:0006364">
    <property type="term" value="P:rRNA processing"/>
    <property type="evidence" value="ECO:0007669"/>
    <property type="project" value="TreeGrafter"/>
</dbReference>
<gene>
    <name evidence="6" type="primary">pih1d1</name>
    <name evidence="6" type="ORF">Bhyg_02950</name>
</gene>
<dbReference type="OrthoDB" id="5135119at2759"/>
<comment type="caution">
    <text evidence="6">The sequence shown here is derived from an EMBL/GenBank/DDBJ whole genome shotgun (WGS) entry which is preliminary data.</text>
</comment>
<dbReference type="Proteomes" id="UP001151699">
    <property type="component" value="Chromosome A"/>
</dbReference>
<organism evidence="6 7">
    <name type="scientific">Pseudolycoriella hygida</name>
    <dbReference type="NCBI Taxonomy" id="35572"/>
    <lineage>
        <taxon>Eukaryota</taxon>
        <taxon>Metazoa</taxon>
        <taxon>Ecdysozoa</taxon>
        <taxon>Arthropoda</taxon>
        <taxon>Hexapoda</taxon>
        <taxon>Insecta</taxon>
        <taxon>Pterygota</taxon>
        <taxon>Neoptera</taxon>
        <taxon>Endopterygota</taxon>
        <taxon>Diptera</taxon>
        <taxon>Nematocera</taxon>
        <taxon>Sciaroidea</taxon>
        <taxon>Sciaridae</taxon>
        <taxon>Pseudolycoriella</taxon>
    </lineage>
</organism>
<dbReference type="GO" id="GO:0005737">
    <property type="term" value="C:cytoplasm"/>
    <property type="evidence" value="ECO:0007669"/>
    <property type="project" value="TreeGrafter"/>
</dbReference>
<dbReference type="InterPro" id="IPR041442">
    <property type="entry name" value="PIH1D1/2/3_CS-like"/>
</dbReference>
<evidence type="ECO:0000259" key="4">
    <source>
        <dbReference type="Pfam" id="PF08190"/>
    </source>
</evidence>
<sequence>MSVTNFLDVDSSVLDKRLRFVNDELEDEFKNIIENQSKGHLTSHLPYKIVQPDPGFCIKTYKPIDNEKLFLNICQSDGIPPPENITTEQLGDILNTDSSSFKVPMSITEIRQTKDKSNKLASVCDIAINPRFYEKIERIELFREFFYTIIAEAMETKYNIKVDQSKWIVLKNRKFVGSLISHRVQNRDVRKVLESYKNPRDEDKKLLEELSGEKKSNLIVELATTYNSQSVNVPQHRLAVLLTNDLVAEFLLPGVASDKDIILDLGEDCIVLSCPKNGYSMNHYFDYKIDQSKSYAKFDDISSILTVTMPICL</sequence>
<dbReference type="InterPro" id="IPR012981">
    <property type="entry name" value="PIH1_N"/>
</dbReference>
<keyword evidence="7" id="KW-1185">Reference proteome</keyword>
<dbReference type="AlphaFoldDB" id="A0A9Q0ND65"/>
<reference evidence="6" key="1">
    <citation type="submission" date="2022-07" db="EMBL/GenBank/DDBJ databases">
        <authorList>
            <person name="Trinca V."/>
            <person name="Uliana J.V.C."/>
            <person name="Torres T.T."/>
            <person name="Ward R.J."/>
            <person name="Monesi N."/>
        </authorList>
    </citation>
    <scope>NUCLEOTIDE SEQUENCE</scope>
    <source>
        <strain evidence="6">HSMRA1968</strain>
        <tissue evidence="6">Whole embryos</tissue>
    </source>
</reference>
<evidence type="ECO:0000313" key="6">
    <source>
        <dbReference type="EMBL" id="KAJ6647727.1"/>
    </source>
</evidence>
<evidence type="ECO:0000256" key="2">
    <source>
        <dbReference type="ARBA" id="ARBA00040540"/>
    </source>
</evidence>
<dbReference type="Pfam" id="PF18201">
    <property type="entry name" value="PIH1_CS"/>
    <property type="match status" value="1"/>
</dbReference>
<comment type="similarity">
    <text evidence="1">Belongs to the PIH1 family.</text>
</comment>
<dbReference type="Pfam" id="PF08190">
    <property type="entry name" value="PIH1"/>
    <property type="match status" value="1"/>
</dbReference>
<comment type="function">
    <text evidence="3">Involved in the assembly of C/D box small nucleolar ribonucleoprotein (snoRNP) particles. Recruits the SWI/SNF complex to the core promoter of rRNA genes and enhances pre-rRNA transcription. Mediates interaction of TELO2 with the R2TP complex which is necessary for the stability of MTOR and SMG1. Positively regulates the assembly and activity of the mTORC1 complex.</text>
</comment>
<feature type="domain" description="PIH1D1/2/3 CS-like" evidence="5">
    <location>
        <begin position="243"/>
        <end position="311"/>
    </location>
</feature>
<accession>A0A9Q0ND65</accession>
<proteinExistence type="inferred from homology"/>
<evidence type="ECO:0000259" key="5">
    <source>
        <dbReference type="Pfam" id="PF18201"/>
    </source>
</evidence>
<dbReference type="GO" id="GO:1990904">
    <property type="term" value="C:ribonucleoprotein complex"/>
    <property type="evidence" value="ECO:0007669"/>
    <property type="project" value="TreeGrafter"/>
</dbReference>
<dbReference type="GO" id="GO:0097255">
    <property type="term" value="C:R2TP complex"/>
    <property type="evidence" value="ECO:0007669"/>
    <property type="project" value="TreeGrafter"/>
</dbReference>
<dbReference type="GO" id="GO:0000492">
    <property type="term" value="P:box C/D snoRNP assembly"/>
    <property type="evidence" value="ECO:0007669"/>
    <property type="project" value="TreeGrafter"/>
</dbReference>
<feature type="domain" description="PIH1 N-terminal" evidence="4">
    <location>
        <begin position="44"/>
        <end position="191"/>
    </location>
</feature>
<dbReference type="PANTHER" id="PTHR22997">
    <property type="entry name" value="PIH1 DOMAIN-CONTAINING PROTEIN 1"/>
    <property type="match status" value="1"/>
</dbReference>
<dbReference type="PANTHER" id="PTHR22997:SF0">
    <property type="entry name" value="PIH1 DOMAIN-CONTAINING PROTEIN 1"/>
    <property type="match status" value="1"/>
</dbReference>
<evidence type="ECO:0000313" key="7">
    <source>
        <dbReference type="Proteomes" id="UP001151699"/>
    </source>
</evidence>
<dbReference type="EMBL" id="WJQU01000001">
    <property type="protein sequence ID" value="KAJ6647727.1"/>
    <property type="molecule type" value="Genomic_DNA"/>
</dbReference>
<name>A0A9Q0ND65_9DIPT</name>
<evidence type="ECO:0000256" key="3">
    <source>
        <dbReference type="ARBA" id="ARBA00046233"/>
    </source>
</evidence>
<protein>
    <recommendedName>
        <fullName evidence="2">PIH1 domain-containing protein 1</fullName>
    </recommendedName>
</protein>
<evidence type="ECO:0000256" key="1">
    <source>
        <dbReference type="ARBA" id="ARBA00008511"/>
    </source>
</evidence>